<comment type="catalytic activity">
    <reaction evidence="14">
        <text>L-seryl-[protein] + ATP = O-phospho-L-seryl-[protein] + ADP + H(+)</text>
        <dbReference type="Rhea" id="RHEA:17989"/>
        <dbReference type="Rhea" id="RHEA-COMP:9863"/>
        <dbReference type="Rhea" id="RHEA-COMP:11604"/>
        <dbReference type="ChEBI" id="CHEBI:15378"/>
        <dbReference type="ChEBI" id="CHEBI:29999"/>
        <dbReference type="ChEBI" id="CHEBI:30616"/>
        <dbReference type="ChEBI" id="CHEBI:83421"/>
        <dbReference type="ChEBI" id="CHEBI:456216"/>
        <dbReference type="EC" id="2.7.11.1"/>
    </reaction>
</comment>
<evidence type="ECO:0000256" key="15">
    <source>
        <dbReference type="PROSITE-ProRule" id="PRU10141"/>
    </source>
</evidence>
<feature type="compositionally biased region" description="Acidic residues" evidence="16">
    <location>
        <begin position="237"/>
        <end position="250"/>
    </location>
</feature>
<evidence type="ECO:0000313" key="19">
    <source>
        <dbReference type="Proteomes" id="UP001163105"/>
    </source>
</evidence>
<dbReference type="InterPro" id="IPR011009">
    <property type="entry name" value="Kinase-like_dom_sf"/>
</dbReference>
<gene>
    <name evidence="18" type="primary">SRPK3</name>
    <name evidence="18" type="ORF">O9K51_02721</name>
</gene>
<evidence type="ECO:0000256" key="9">
    <source>
        <dbReference type="ARBA" id="ARBA00022777"/>
    </source>
</evidence>
<dbReference type="Gene3D" id="3.30.200.20">
    <property type="entry name" value="Phosphorylase Kinase, domain 1"/>
    <property type="match status" value="1"/>
</dbReference>
<sequence>MHGQTSHDEDADAPRGSIPDYNNFLMYEESLDTLENLNDYCPGGFHPVHLRDELGPGKRYVILHKLGRGGFATVWLCRDTVGGQYVAVKILRADAPPEASPAIVALIDAAAAAQKSSPGARFIATPHDRFFIHGPNGAHECLVLPLLGPPISPDIWSDLSHPESTLRAMCHQASLALAHLHHSGICHGDFRPSNILVALAPIHHLSVDELMQLIGPPDTIEVEDLMEQHNYRPHDGDDGDDTDDIDDDNGNGDQVDRELASIEDGPEAMFALDQGAAAMDCGQEDVASGNNTAPERQGLVEDVEMRDFTSGCTPVSPAGVPRYLIPSANIGALISDYSLSEIRVVDFGQAFPVDQPVDVDALGIPTHYLPPDIIIATQTEPRDGRIPRIRPMLDVRAGRASDVWALGCTIFEMRLQEPLFYGGSHNSLLEDIVDALGMLPDRTWLCWSSRYEYFDRDGRTNRPRAPYTIEDRVICPLEGDGGVITMPSHDQALFAKLLRRLLTYDSAARPTAEDIVRDPWLTVSDAGQPTAPFCPTTASDPGSPNRNLALDSPEFSGHIALREST</sequence>
<dbReference type="EC" id="2.7.11.1" evidence="3"/>
<dbReference type="InterPro" id="IPR051175">
    <property type="entry name" value="CLK_kinases"/>
</dbReference>
<dbReference type="PANTHER" id="PTHR45646:SF2">
    <property type="entry name" value="PROTEIN KINASE DOMAIN-CONTAINING PROTEIN"/>
    <property type="match status" value="1"/>
</dbReference>
<evidence type="ECO:0000256" key="3">
    <source>
        <dbReference type="ARBA" id="ARBA00012513"/>
    </source>
</evidence>
<comment type="function">
    <text evidence="1">Component of the EKC/KEOPS complex that is required for the formation of a threonylcarbamoyl group on adenosine at position 37 (t(6)A37) in tRNAs that read codons beginning with adenine. The complex is probably involved in the transfer of the threonylcarbamoyl moiety of threonylcarbamoyl-AMP (TC-AMP) to the N6 group of A37. BUD32 has ATPase activity in the context of the EKC/KEOPS complex and likely plays a supporting role to the catalytic subunit KAE1. The EKC/KEOPS complex also promotes both telomere uncapping and telomere elongation. The complex is required for efficient recruitment of transcriptional coactivators.</text>
</comment>
<name>A0AB34FY47_9HYPO</name>
<dbReference type="InterPro" id="IPR000719">
    <property type="entry name" value="Prot_kinase_dom"/>
</dbReference>
<dbReference type="PANTHER" id="PTHR45646">
    <property type="entry name" value="SERINE/THREONINE-PROTEIN KINASE DOA-RELATED"/>
    <property type="match status" value="1"/>
</dbReference>
<evidence type="ECO:0000256" key="2">
    <source>
        <dbReference type="ARBA" id="ARBA00011534"/>
    </source>
</evidence>
<comment type="caution">
    <text evidence="18">The sequence shown here is derived from an EMBL/GenBank/DDBJ whole genome shotgun (WGS) entry which is preliminary data.</text>
</comment>
<dbReference type="SUPFAM" id="SSF56112">
    <property type="entry name" value="Protein kinase-like (PK-like)"/>
    <property type="match status" value="1"/>
</dbReference>
<comment type="subunit">
    <text evidence="2">Component of the EKC/KEOPS complex composed of at least BUD32, CGI121, GON7, KAE1 and PCC1; the whole complex dimerizes.</text>
</comment>
<keyword evidence="6" id="KW-0723">Serine/threonine-protein kinase</keyword>
<keyword evidence="7" id="KW-0808">Transferase</keyword>
<feature type="region of interest" description="Disordered" evidence="16">
    <location>
        <begin position="230"/>
        <end position="263"/>
    </location>
</feature>
<reference evidence="18" key="1">
    <citation type="submission" date="2023-01" db="EMBL/GenBank/DDBJ databases">
        <title>The growth and conidiation of Purpureocillium lavendulum are regulated by nitrogen source and histone H3K14 acetylation.</title>
        <authorList>
            <person name="Tang P."/>
            <person name="Han J."/>
            <person name="Zhang C."/>
            <person name="Tang P."/>
            <person name="Qi F."/>
            <person name="Zhang K."/>
            <person name="Liang L."/>
        </authorList>
    </citation>
    <scope>NUCLEOTIDE SEQUENCE</scope>
    <source>
        <strain evidence="18">YMF1.00683</strain>
    </source>
</reference>
<protein>
    <recommendedName>
        <fullName evidence="5">EKC/KEOPS complex subunit BUD32</fullName>
        <ecNumber evidence="3">2.7.11.1</ecNumber>
    </recommendedName>
    <alternativeName>
        <fullName evidence="11 12">Atypical Serine/threonine protein kinase BUD32</fullName>
    </alternativeName>
    <alternativeName>
        <fullName evidence="4">EKC/KEOPS complex subunit bud32</fullName>
    </alternativeName>
</protein>
<evidence type="ECO:0000256" key="7">
    <source>
        <dbReference type="ARBA" id="ARBA00022679"/>
    </source>
</evidence>
<evidence type="ECO:0000256" key="1">
    <source>
        <dbReference type="ARBA" id="ARBA00003747"/>
    </source>
</evidence>
<proteinExistence type="predicted"/>
<keyword evidence="19" id="KW-1185">Reference proteome</keyword>
<evidence type="ECO:0000256" key="11">
    <source>
        <dbReference type="ARBA" id="ARBA00030980"/>
    </source>
</evidence>
<feature type="domain" description="Protein kinase" evidence="17">
    <location>
        <begin position="60"/>
        <end position="521"/>
    </location>
</feature>
<dbReference type="PROSITE" id="PS00109">
    <property type="entry name" value="PROTEIN_KINASE_TYR"/>
    <property type="match status" value="1"/>
</dbReference>
<evidence type="ECO:0000256" key="8">
    <source>
        <dbReference type="ARBA" id="ARBA00022741"/>
    </source>
</evidence>
<dbReference type="EMBL" id="JAQHRD010000002">
    <property type="protein sequence ID" value="KAJ6444327.1"/>
    <property type="molecule type" value="Genomic_DNA"/>
</dbReference>
<dbReference type="Proteomes" id="UP001163105">
    <property type="component" value="Unassembled WGS sequence"/>
</dbReference>
<dbReference type="Pfam" id="PF00069">
    <property type="entry name" value="Pkinase"/>
    <property type="match status" value="2"/>
</dbReference>
<evidence type="ECO:0000256" key="13">
    <source>
        <dbReference type="ARBA" id="ARBA00047899"/>
    </source>
</evidence>
<evidence type="ECO:0000256" key="6">
    <source>
        <dbReference type="ARBA" id="ARBA00022527"/>
    </source>
</evidence>
<comment type="catalytic activity">
    <reaction evidence="13">
        <text>L-threonyl-[protein] + ATP = O-phospho-L-threonyl-[protein] + ADP + H(+)</text>
        <dbReference type="Rhea" id="RHEA:46608"/>
        <dbReference type="Rhea" id="RHEA-COMP:11060"/>
        <dbReference type="Rhea" id="RHEA-COMP:11605"/>
        <dbReference type="ChEBI" id="CHEBI:15378"/>
        <dbReference type="ChEBI" id="CHEBI:30013"/>
        <dbReference type="ChEBI" id="CHEBI:30616"/>
        <dbReference type="ChEBI" id="CHEBI:61977"/>
        <dbReference type="ChEBI" id="CHEBI:456216"/>
        <dbReference type="EC" id="2.7.11.1"/>
    </reaction>
</comment>
<dbReference type="SMART" id="SM00220">
    <property type="entry name" value="S_TKc"/>
    <property type="match status" value="1"/>
</dbReference>
<dbReference type="InterPro" id="IPR017441">
    <property type="entry name" value="Protein_kinase_ATP_BS"/>
</dbReference>
<evidence type="ECO:0000256" key="4">
    <source>
        <dbReference type="ARBA" id="ARBA00013948"/>
    </source>
</evidence>
<evidence type="ECO:0000256" key="10">
    <source>
        <dbReference type="ARBA" id="ARBA00022840"/>
    </source>
</evidence>
<dbReference type="GO" id="GO:0005524">
    <property type="term" value="F:ATP binding"/>
    <property type="evidence" value="ECO:0007669"/>
    <property type="project" value="UniProtKB-UniRule"/>
</dbReference>
<feature type="binding site" evidence="15">
    <location>
        <position position="89"/>
    </location>
    <ligand>
        <name>ATP</name>
        <dbReference type="ChEBI" id="CHEBI:30616"/>
    </ligand>
</feature>
<evidence type="ECO:0000256" key="14">
    <source>
        <dbReference type="ARBA" id="ARBA00048679"/>
    </source>
</evidence>
<organism evidence="18 19">
    <name type="scientific">Purpureocillium lavendulum</name>
    <dbReference type="NCBI Taxonomy" id="1247861"/>
    <lineage>
        <taxon>Eukaryota</taxon>
        <taxon>Fungi</taxon>
        <taxon>Dikarya</taxon>
        <taxon>Ascomycota</taxon>
        <taxon>Pezizomycotina</taxon>
        <taxon>Sordariomycetes</taxon>
        <taxon>Hypocreomycetidae</taxon>
        <taxon>Hypocreales</taxon>
        <taxon>Ophiocordycipitaceae</taxon>
        <taxon>Purpureocillium</taxon>
    </lineage>
</organism>
<dbReference type="AlphaFoldDB" id="A0AB34FY47"/>
<dbReference type="GO" id="GO:0004674">
    <property type="term" value="F:protein serine/threonine kinase activity"/>
    <property type="evidence" value="ECO:0007669"/>
    <property type="project" value="UniProtKB-KW"/>
</dbReference>
<keyword evidence="8 15" id="KW-0547">Nucleotide-binding</keyword>
<keyword evidence="10 15" id="KW-0067">ATP-binding</keyword>
<evidence type="ECO:0000259" key="17">
    <source>
        <dbReference type="PROSITE" id="PS50011"/>
    </source>
</evidence>
<dbReference type="PROSITE" id="PS00107">
    <property type="entry name" value="PROTEIN_KINASE_ATP"/>
    <property type="match status" value="1"/>
</dbReference>
<evidence type="ECO:0000256" key="5">
    <source>
        <dbReference type="ARBA" id="ARBA00019973"/>
    </source>
</evidence>
<accession>A0AB34FY47</accession>
<keyword evidence="9" id="KW-0418">Kinase</keyword>
<evidence type="ECO:0000256" key="16">
    <source>
        <dbReference type="SAM" id="MobiDB-lite"/>
    </source>
</evidence>
<evidence type="ECO:0000313" key="18">
    <source>
        <dbReference type="EMBL" id="KAJ6444327.1"/>
    </source>
</evidence>
<dbReference type="InterPro" id="IPR008266">
    <property type="entry name" value="Tyr_kinase_AS"/>
</dbReference>
<dbReference type="Gene3D" id="1.10.510.10">
    <property type="entry name" value="Transferase(Phosphotransferase) domain 1"/>
    <property type="match status" value="1"/>
</dbReference>
<evidence type="ECO:0000256" key="12">
    <source>
        <dbReference type="ARBA" id="ARBA00033194"/>
    </source>
</evidence>
<dbReference type="PROSITE" id="PS50011">
    <property type="entry name" value="PROTEIN_KINASE_DOM"/>
    <property type="match status" value="1"/>
</dbReference>